<dbReference type="Proteomes" id="UP000060487">
    <property type="component" value="Unassembled WGS sequence"/>
</dbReference>
<evidence type="ECO:0000313" key="7">
    <source>
        <dbReference type="Proteomes" id="UP000060487"/>
    </source>
</evidence>
<accession>A0ABR5SJN9</accession>
<dbReference type="InterPro" id="IPR041489">
    <property type="entry name" value="PDZ_6"/>
</dbReference>
<evidence type="ECO:0000256" key="1">
    <source>
        <dbReference type="ARBA" id="ARBA00022670"/>
    </source>
</evidence>
<dbReference type="GO" id="GO:0016787">
    <property type="term" value="F:hydrolase activity"/>
    <property type="evidence" value="ECO:0007669"/>
    <property type="project" value="UniProtKB-KW"/>
</dbReference>
<dbReference type="InterPro" id="IPR009003">
    <property type="entry name" value="Peptidase_S1_PA"/>
</dbReference>
<dbReference type="Pfam" id="PF13180">
    <property type="entry name" value="PDZ_2"/>
    <property type="match status" value="1"/>
</dbReference>
<feature type="transmembrane region" description="Helical" evidence="4">
    <location>
        <begin position="31"/>
        <end position="49"/>
    </location>
</feature>
<proteinExistence type="predicted"/>
<dbReference type="RefSeq" id="WP_085050663.1">
    <property type="nucleotide sequence ID" value="NZ_LNQR01000003.1"/>
</dbReference>
<feature type="compositionally biased region" description="Basic and acidic residues" evidence="3">
    <location>
        <begin position="1"/>
        <end position="12"/>
    </location>
</feature>
<keyword evidence="7" id="KW-1185">Reference proteome</keyword>
<dbReference type="PANTHER" id="PTHR43343:SF3">
    <property type="entry name" value="PROTEASE DO-LIKE 8, CHLOROPLASTIC"/>
    <property type="match status" value="1"/>
</dbReference>
<dbReference type="InterPro" id="IPR051201">
    <property type="entry name" value="Chloro_Bact_Ser_Proteases"/>
</dbReference>
<dbReference type="SMART" id="SM00228">
    <property type="entry name" value="PDZ"/>
    <property type="match status" value="2"/>
</dbReference>
<keyword evidence="4" id="KW-1133">Transmembrane helix</keyword>
<dbReference type="EMBL" id="LNQR01000003">
    <property type="protein sequence ID" value="KWT94838.1"/>
    <property type="molecule type" value="Genomic_DNA"/>
</dbReference>
<dbReference type="SUPFAM" id="SSF50494">
    <property type="entry name" value="Trypsin-like serine proteases"/>
    <property type="match status" value="1"/>
</dbReference>
<name>A0ABR5SJN9_9BACT</name>
<keyword evidence="4" id="KW-0472">Membrane</keyword>
<keyword evidence="2 6" id="KW-0378">Hydrolase</keyword>
<keyword evidence="4" id="KW-0812">Transmembrane</keyword>
<dbReference type="InterPro" id="IPR036034">
    <property type="entry name" value="PDZ_sf"/>
</dbReference>
<organism evidence="6 7">
    <name type="scientific">Candidatus Magnetominusculus xianensis</name>
    <dbReference type="NCBI Taxonomy" id="1748249"/>
    <lineage>
        <taxon>Bacteria</taxon>
        <taxon>Pseudomonadati</taxon>
        <taxon>Nitrospirota</taxon>
        <taxon>Nitrospiria</taxon>
        <taxon>Nitrospirales</taxon>
        <taxon>Nitrospiraceae</taxon>
        <taxon>Candidatus Magnetominusculus</taxon>
    </lineage>
</organism>
<dbReference type="PRINTS" id="PR00834">
    <property type="entry name" value="PROTEASES2C"/>
</dbReference>
<evidence type="ECO:0000256" key="2">
    <source>
        <dbReference type="ARBA" id="ARBA00022801"/>
    </source>
</evidence>
<dbReference type="EC" id="3.4.21.107" evidence="6"/>
<dbReference type="SUPFAM" id="SSF50156">
    <property type="entry name" value="PDZ domain-like"/>
    <property type="match status" value="2"/>
</dbReference>
<dbReference type="Pfam" id="PF13365">
    <property type="entry name" value="Trypsin_2"/>
    <property type="match status" value="1"/>
</dbReference>
<dbReference type="PANTHER" id="PTHR43343">
    <property type="entry name" value="PEPTIDASE S12"/>
    <property type="match status" value="1"/>
</dbReference>
<dbReference type="InterPro" id="IPR001940">
    <property type="entry name" value="Peptidase_S1C"/>
</dbReference>
<keyword evidence="1" id="KW-0645">Protease</keyword>
<feature type="region of interest" description="Disordered" evidence="3">
    <location>
        <begin position="1"/>
        <end position="22"/>
    </location>
</feature>
<dbReference type="Pfam" id="PF17820">
    <property type="entry name" value="PDZ_6"/>
    <property type="match status" value="1"/>
</dbReference>
<evidence type="ECO:0000256" key="3">
    <source>
        <dbReference type="SAM" id="MobiDB-lite"/>
    </source>
</evidence>
<dbReference type="InterPro" id="IPR001478">
    <property type="entry name" value="PDZ"/>
</dbReference>
<dbReference type="Gene3D" id="2.40.10.120">
    <property type="match status" value="1"/>
</dbReference>
<dbReference type="Gene3D" id="2.30.42.10">
    <property type="match status" value="1"/>
</dbReference>
<evidence type="ECO:0000313" key="6">
    <source>
        <dbReference type="EMBL" id="KWT94838.1"/>
    </source>
</evidence>
<dbReference type="PROSITE" id="PS50106">
    <property type="entry name" value="PDZ"/>
    <property type="match status" value="1"/>
</dbReference>
<sequence length="599" mass="63122">MAETRNDYKQNDPRGFSPQQPQVNCPRSFKPWIWTLCLLATVTLGWTLFESYREGGIVKNLIETDDIKKMINNKMAGKVVPNKYYNTVAGPAAVASTVQDSYHNIIETVRPSLVSIDVVINSTQPMDPAPAAGGQMQTVPNLVAGLPVVNYTRVGSGVIVEPTGFVLTSFHVIEGAASFKGTVYGAGGAKEYPMKLVNVDKSTDLALLRIDGEGPFPTAVLGDSDGVRSGDVVLAMGSPFGFDQTITSGIISGRNRSISIGGKIYEGMFQTDTPINKGNSGGPLVNASGEVIGINTAIYSPTGSFSGIAFSIPVNLASTLVAGVVDFNGAPAQAAAGQIAAWSRQGRQVGNAFKLPSGQMLQPPHQYRGRCIDCHPQLCPTRQQAGGAVAGAIAIAGVQQTADPFFGAVLLDVDTVVAKQFNLAHAGGILVDTVFPGTPADTAGIKRGDIIMRLDGQRVLTVADFKNMLAAKKVGGKFDVMMLSGGQRKTVKLKTGPYPPQLPQLPQAKQPKEFEWLGGEISPLLTALQGYTTGVYVADTGGVLAAAGVARGDVIRSVNNQPVKDMLTFIKVAQKANPVDGILLDIVRSGHPMFITVKG</sequence>
<reference evidence="6 7" key="1">
    <citation type="submission" date="2015-11" db="EMBL/GenBank/DDBJ databases">
        <authorList>
            <person name="Lin W."/>
        </authorList>
    </citation>
    <scope>NUCLEOTIDE SEQUENCE [LARGE SCALE GENOMIC DNA]</scope>
    <source>
        <strain evidence="6 7">HCH-1</strain>
    </source>
</reference>
<comment type="caution">
    <text evidence="6">The sequence shown here is derived from an EMBL/GenBank/DDBJ whole genome shotgun (WGS) entry which is preliminary data.</text>
</comment>
<evidence type="ECO:0000256" key="4">
    <source>
        <dbReference type="SAM" id="Phobius"/>
    </source>
</evidence>
<evidence type="ECO:0000259" key="5">
    <source>
        <dbReference type="PROSITE" id="PS50106"/>
    </source>
</evidence>
<gene>
    <name evidence="6" type="primary">mamE</name>
    <name evidence="6" type="ORF">ASN18_0127</name>
</gene>
<dbReference type="Gene3D" id="2.30.42.60">
    <property type="match status" value="1"/>
</dbReference>
<feature type="domain" description="PDZ" evidence="5">
    <location>
        <begin position="410"/>
        <end position="486"/>
    </location>
</feature>
<protein>
    <submittedName>
        <fullName evidence="6">Magnetosome protein MamE</fullName>
        <ecNumber evidence="6">3.4.21.107</ecNumber>
    </submittedName>
</protein>